<dbReference type="Proteomes" id="UP000315711">
    <property type="component" value="Unassembled WGS sequence"/>
</dbReference>
<dbReference type="GO" id="GO:0005886">
    <property type="term" value="C:plasma membrane"/>
    <property type="evidence" value="ECO:0007669"/>
    <property type="project" value="UniProtKB-SubCell"/>
</dbReference>
<dbReference type="InterPro" id="IPR052027">
    <property type="entry name" value="PspC"/>
</dbReference>
<comment type="subcellular location">
    <subcellularLocation>
        <location evidence="1">Cell membrane</location>
        <topology evidence="1">Single-pass membrane protein</topology>
    </subcellularLocation>
</comment>
<keyword evidence="3 6" id="KW-0812">Transmembrane</keyword>
<evidence type="ECO:0000256" key="3">
    <source>
        <dbReference type="ARBA" id="ARBA00022692"/>
    </source>
</evidence>
<sequence>MKRLYRSQYERKIAGVCGGLAKYFSMNPTIVRILVVVLALFTAAFPVIVGYLIAAAIIPNEKDVSAE</sequence>
<dbReference type="AlphaFoldDB" id="A0A562QT99"/>
<dbReference type="PANTHER" id="PTHR33885">
    <property type="entry name" value="PHAGE SHOCK PROTEIN C"/>
    <property type="match status" value="1"/>
</dbReference>
<keyword evidence="4 6" id="KW-1133">Transmembrane helix</keyword>
<dbReference type="InterPro" id="IPR007168">
    <property type="entry name" value="Phageshock_PspC_N"/>
</dbReference>
<evidence type="ECO:0000256" key="4">
    <source>
        <dbReference type="ARBA" id="ARBA00022989"/>
    </source>
</evidence>
<protein>
    <submittedName>
        <fullName evidence="8">Phage shock protein C (PspC) family protein</fullName>
    </submittedName>
</protein>
<dbReference type="PANTHER" id="PTHR33885:SF3">
    <property type="entry name" value="PHAGE SHOCK PROTEIN C"/>
    <property type="match status" value="1"/>
</dbReference>
<evidence type="ECO:0000256" key="5">
    <source>
        <dbReference type="ARBA" id="ARBA00023136"/>
    </source>
</evidence>
<dbReference type="OrthoDB" id="9815286at2"/>
<dbReference type="EMBL" id="VLKZ01000001">
    <property type="protein sequence ID" value="TWI59982.1"/>
    <property type="molecule type" value="Genomic_DNA"/>
</dbReference>
<evidence type="ECO:0000313" key="8">
    <source>
        <dbReference type="EMBL" id="TWI59982.1"/>
    </source>
</evidence>
<keyword evidence="9" id="KW-1185">Reference proteome</keyword>
<name>A0A562QT99_9BACI</name>
<comment type="caution">
    <text evidence="8">The sequence shown here is derived from an EMBL/GenBank/DDBJ whole genome shotgun (WGS) entry which is preliminary data.</text>
</comment>
<dbReference type="RefSeq" id="WP_144448797.1">
    <property type="nucleotide sequence ID" value="NZ_VLKZ01000001.1"/>
</dbReference>
<accession>A0A562QT99</accession>
<evidence type="ECO:0000256" key="1">
    <source>
        <dbReference type="ARBA" id="ARBA00004162"/>
    </source>
</evidence>
<evidence type="ECO:0000313" key="9">
    <source>
        <dbReference type="Proteomes" id="UP000315711"/>
    </source>
</evidence>
<gene>
    <name evidence="8" type="ORF">IQ10_00405</name>
</gene>
<reference evidence="8 9" key="1">
    <citation type="journal article" date="2015" name="Stand. Genomic Sci.">
        <title>Genomic Encyclopedia of Bacterial and Archaeal Type Strains, Phase III: the genomes of soil and plant-associated and newly described type strains.</title>
        <authorList>
            <person name="Whitman W.B."/>
            <person name="Woyke T."/>
            <person name="Klenk H.P."/>
            <person name="Zhou Y."/>
            <person name="Lilburn T.G."/>
            <person name="Beck B.J."/>
            <person name="De Vos P."/>
            <person name="Vandamme P."/>
            <person name="Eisen J.A."/>
            <person name="Garrity G."/>
            <person name="Hugenholtz P."/>
            <person name="Kyrpides N.C."/>
        </authorList>
    </citation>
    <scope>NUCLEOTIDE SEQUENCE [LARGE SCALE GENOMIC DNA]</scope>
    <source>
        <strain evidence="8 9">CGMCC 1.10116</strain>
    </source>
</reference>
<evidence type="ECO:0000256" key="6">
    <source>
        <dbReference type="SAM" id="Phobius"/>
    </source>
</evidence>
<organism evidence="8 9">
    <name type="scientific">Halalkalibacter nanhaiisediminis</name>
    <dbReference type="NCBI Taxonomy" id="688079"/>
    <lineage>
        <taxon>Bacteria</taxon>
        <taxon>Bacillati</taxon>
        <taxon>Bacillota</taxon>
        <taxon>Bacilli</taxon>
        <taxon>Bacillales</taxon>
        <taxon>Bacillaceae</taxon>
        <taxon>Halalkalibacter</taxon>
    </lineage>
</organism>
<feature type="transmembrane region" description="Helical" evidence="6">
    <location>
        <begin position="30"/>
        <end position="58"/>
    </location>
</feature>
<feature type="domain" description="Phage shock protein PspC N-terminal" evidence="7">
    <location>
        <begin position="2"/>
        <end position="61"/>
    </location>
</feature>
<dbReference type="Pfam" id="PF04024">
    <property type="entry name" value="PspC"/>
    <property type="match status" value="1"/>
</dbReference>
<proteinExistence type="predicted"/>
<keyword evidence="5 6" id="KW-0472">Membrane</keyword>
<evidence type="ECO:0000256" key="2">
    <source>
        <dbReference type="ARBA" id="ARBA00022475"/>
    </source>
</evidence>
<evidence type="ECO:0000259" key="7">
    <source>
        <dbReference type="Pfam" id="PF04024"/>
    </source>
</evidence>
<keyword evidence="2" id="KW-1003">Cell membrane</keyword>